<accession>A0A4Y2D9M3</accession>
<dbReference type="Proteomes" id="UP000499080">
    <property type="component" value="Unassembled WGS sequence"/>
</dbReference>
<comment type="caution">
    <text evidence="1">The sequence shown here is derived from an EMBL/GenBank/DDBJ whole genome shotgun (WGS) entry which is preliminary data.</text>
</comment>
<dbReference type="EMBL" id="BGPR01000319">
    <property type="protein sequence ID" value="GBM12817.1"/>
    <property type="molecule type" value="Genomic_DNA"/>
</dbReference>
<evidence type="ECO:0000313" key="2">
    <source>
        <dbReference type="Proteomes" id="UP000499080"/>
    </source>
</evidence>
<name>A0A4Y2D9M3_ARAVE</name>
<dbReference type="AlphaFoldDB" id="A0A4Y2D9M3"/>
<proteinExistence type="predicted"/>
<evidence type="ECO:0000313" key="1">
    <source>
        <dbReference type="EMBL" id="GBM12817.1"/>
    </source>
</evidence>
<organism evidence="1 2">
    <name type="scientific">Araneus ventricosus</name>
    <name type="common">Orbweaver spider</name>
    <name type="synonym">Epeira ventricosa</name>
    <dbReference type="NCBI Taxonomy" id="182803"/>
    <lineage>
        <taxon>Eukaryota</taxon>
        <taxon>Metazoa</taxon>
        <taxon>Ecdysozoa</taxon>
        <taxon>Arthropoda</taxon>
        <taxon>Chelicerata</taxon>
        <taxon>Arachnida</taxon>
        <taxon>Araneae</taxon>
        <taxon>Araneomorphae</taxon>
        <taxon>Entelegynae</taxon>
        <taxon>Araneoidea</taxon>
        <taxon>Araneidae</taxon>
        <taxon>Araneus</taxon>
    </lineage>
</organism>
<gene>
    <name evidence="1" type="ORF">AVEN_247590_1</name>
</gene>
<sequence>MISTEKTTERLVINLSSLNEGNSSSFFAANELQCEYRTPPHVPVPDAITATEPVEWTWDKNGSIVNGSSDVQTVINLLKFSGIRFRGDIRCWNGRRDPNA</sequence>
<keyword evidence="2" id="KW-1185">Reference proteome</keyword>
<reference evidence="1 2" key="1">
    <citation type="journal article" date="2019" name="Sci. Rep.">
        <title>Orb-weaving spider Araneus ventricosus genome elucidates the spidroin gene catalogue.</title>
        <authorList>
            <person name="Kono N."/>
            <person name="Nakamura H."/>
            <person name="Ohtoshi R."/>
            <person name="Moran D.A.P."/>
            <person name="Shinohara A."/>
            <person name="Yoshida Y."/>
            <person name="Fujiwara M."/>
            <person name="Mori M."/>
            <person name="Tomita M."/>
            <person name="Arakawa K."/>
        </authorList>
    </citation>
    <scope>NUCLEOTIDE SEQUENCE [LARGE SCALE GENOMIC DNA]</scope>
</reference>
<protein>
    <submittedName>
        <fullName evidence="1">Uncharacterized protein</fullName>
    </submittedName>
</protein>